<protein>
    <submittedName>
        <fullName evidence="8">DNA ligase 3</fullName>
    </submittedName>
</protein>
<evidence type="ECO:0000313" key="8">
    <source>
        <dbReference type="EMBL" id="KAA3680371.1"/>
    </source>
</evidence>
<dbReference type="EMBL" id="QNGE01000461">
    <property type="protein sequence ID" value="KAA3680371.1"/>
    <property type="molecule type" value="Genomic_DNA"/>
</dbReference>
<dbReference type="SUPFAM" id="SSF50249">
    <property type="entry name" value="Nucleic acid-binding proteins"/>
    <property type="match status" value="1"/>
</dbReference>
<evidence type="ECO:0000256" key="3">
    <source>
        <dbReference type="ARBA" id="ARBA00022705"/>
    </source>
</evidence>
<dbReference type="InterPro" id="IPR050191">
    <property type="entry name" value="ATP-dep_DNA_ligase"/>
</dbReference>
<feature type="region of interest" description="Disordered" evidence="6">
    <location>
        <begin position="575"/>
        <end position="605"/>
    </location>
</feature>
<dbReference type="GO" id="GO:0006310">
    <property type="term" value="P:DNA recombination"/>
    <property type="evidence" value="ECO:0007669"/>
    <property type="project" value="InterPro"/>
</dbReference>
<dbReference type="GO" id="GO:0005524">
    <property type="term" value="F:ATP binding"/>
    <property type="evidence" value="ECO:0007669"/>
    <property type="project" value="UniProtKB-KW"/>
</dbReference>
<dbReference type="InterPro" id="IPR012308">
    <property type="entry name" value="DNA_ligase_ATP-dep_N"/>
</dbReference>
<dbReference type="Pfam" id="PF01068">
    <property type="entry name" value="DNA_ligase_A_M"/>
    <property type="match status" value="1"/>
</dbReference>
<dbReference type="PANTHER" id="PTHR45674">
    <property type="entry name" value="DNA LIGASE 1/3 FAMILY MEMBER"/>
    <property type="match status" value="1"/>
</dbReference>
<dbReference type="InterPro" id="IPR012310">
    <property type="entry name" value="DNA_ligase_ATP-dep_cent"/>
</dbReference>
<dbReference type="InterPro" id="IPR036599">
    <property type="entry name" value="DNA_ligase_N_sf"/>
</dbReference>
<dbReference type="InterPro" id="IPR016059">
    <property type="entry name" value="DNA_ligase_ATP-dep_CS"/>
</dbReference>
<organism evidence="8 9">
    <name type="scientific">Paragonimus westermani</name>
    <dbReference type="NCBI Taxonomy" id="34504"/>
    <lineage>
        <taxon>Eukaryota</taxon>
        <taxon>Metazoa</taxon>
        <taxon>Spiralia</taxon>
        <taxon>Lophotrochozoa</taxon>
        <taxon>Platyhelminthes</taxon>
        <taxon>Trematoda</taxon>
        <taxon>Digenea</taxon>
        <taxon>Plagiorchiida</taxon>
        <taxon>Troglotremata</taxon>
        <taxon>Troglotrematidae</taxon>
        <taxon>Paragonimus</taxon>
    </lineage>
</organism>
<dbReference type="GO" id="GO:0003910">
    <property type="term" value="F:DNA ligase (ATP) activity"/>
    <property type="evidence" value="ECO:0007669"/>
    <property type="project" value="InterPro"/>
</dbReference>
<dbReference type="AlphaFoldDB" id="A0A5J4NXV7"/>
<dbReference type="GO" id="GO:0006302">
    <property type="term" value="P:double-strand break repair"/>
    <property type="evidence" value="ECO:0007669"/>
    <property type="project" value="TreeGrafter"/>
</dbReference>
<evidence type="ECO:0000256" key="1">
    <source>
        <dbReference type="ARBA" id="ARBA00007572"/>
    </source>
</evidence>
<dbReference type="Gene3D" id="1.10.3260.10">
    <property type="entry name" value="DNA ligase, ATP-dependent, N-terminal domain"/>
    <property type="match status" value="1"/>
</dbReference>
<comment type="similarity">
    <text evidence="1">Belongs to the ATP-dependent DNA ligase family.</text>
</comment>
<keyword evidence="4" id="KW-0547">Nucleotide-binding</keyword>
<dbReference type="SUPFAM" id="SSF56091">
    <property type="entry name" value="DNA ligase/mRNA capping enzyme, catalytic domain"/>
    <property type="match status" value="1"/>
</dbReference>
<dbReference type="GO" id="GO:0003677">
    <property type="term" value="F:DNA binding"/>
    <property type="evidence" value="ECO:0007669"/>
    <property type="project" value="InterPro"/>
</dbReference>
<evidence type="ECO:0000256" key="5">
    <source>
        <dbReference type="ARBA" id="ARBA00022840"/>
    </source>
</evidence>
<gene>
    <name evidence="8" type="ORF">DEA37_0010258</name>
</gene>
<dbReference type="PROSITE" id="PS50160">
    <property type="entry name" value="DNA_LIGASE_A3"/>
    <property type="match status" value="1"/>
</dbReference>
<name>A0A5J4NXV7_9TREM</name>
<dbReference type="Pfam" id="PF04679">
    <property type="entry name" value="DNA_ligase_A_C"/>
    <property type="match status" value="1"/>
</dbReference>
<reference evidence="8 9" key="1">
    <citation type="journal article" date="2019" name="Gigascience">
        <title>Whole-genome sequence of the oriental lung fluke Paragonimus westermani.</title>
        <authorList>
            <person name="Oey H."/>
            <person name="Zakrzewski M."/>
            <person name="Narain K."/>
            <person name="Devi K.R."/>
            <person name="Agatsuma T."/>
            <person name="Nawaratna S."/>
            <person name="Gobert G.N."/>
            <person name="Jones M.K."/>
            <person name="Ragan M.A."/>
            <person name="McManus D.P."/>
            <person name="Krause L."/>
        </authorList>
    </citation>
    <scope>NUCLEOTIDE SEQUENCE [LARGE SCALE GENOMIC DNA]</scope>
    <source>
        <strain evidence="8 9">IND2009</strain>
    </source>
</reference>
<dbReference type="Pfam" id="PF04675">
    <property type="entry name" value="DNA_ligase_A_N"/>
    <property type="match status" value="1"/>
</dbReference>
<dbReference type="Gene3D" id="2.40.50.140">
    <property type="entry name" value="Nucleic acid-binding proteins"/>
    <property type="match status" value="1"/>
</dbReference>
<dbReference type="Gene3D" id="3.30.470.30">
    <property type="entry name" value="DNA ligase/mRNA capping enzyme"/>
    <property type="match status" value="1"/>
</dbReference>
<keyword evidence="9" id="KW-1185">Reference proteome</keyword>
<dbReference type="InterPro" id="IPR012309">
    <property type="entry name" value="DNA_ligase_ATP-dep_C"/>
</dbReference>
<keyword evidence="3" id="KW-0235">DNA replication</keyword>
<feature type="domain" description="ATP-dependent DNA ligase family profile" evidence="7">
    <location>
        <begin position="220"/>
        <end position="244"/>
    </location>
</feature>
<dbReference type="GO" id="GO:0006273">
    <property type="term" value="P:lagging strand elongation"/>
    <property type="evidence" value="ECO:0007669"/>
    <property type="project" value="TreeGrafter"/>
</dbReference>
<dbReference type="GO" id="GO:0070421">
    <property type="term" value="C:DNA ligase III-XRCC1 complex"/>
    <property type="evidence" value="ECO:0007669"/>
    <property type="project" value="TreeGrafter"/>
</dbReference>
<evidence type="ECO:0000256" key="6">
    <source>
        <dbReference type="SAM" id="MobiDB-lite"/>
    </source>
</evidence>
<accession>A0A5J4NXV7</accession>
<comment type="caution">
    <text evidence="8">The sequence shown here is derived from an EMBL/GenBank/DDBJ whole genome shotgun (WGS) entry which is preliminary data.</text>
</comment>
<keyword evidence="5" id="KW-0067">ATP-binding</keyword>
<evidence type="ECO:0000256" key="4">
    <source>
        <dbReference type="ARBA" id="ARBA00022741"/>
    </source>
</evidence>
<evidence type="ECO:0000313" key="9">
    <source>
        <dbReference type="Proteomes" id="UP000324629"/>
    </source>
</evidence>
<evidence type="ECO:0000256" key="2">
    <source>
        <dbReference type="ARBA" id="ARBA00022598"/>
    </source>
</evidence>
<keyword evidence="2 8" id="KW-0436">Ligase</keyword>
<sequence length="705" mass="78374">MLSDLEKAEDAATTIGKFFASNGCAIGPAYKSTLTLQEVDTFLRKLSAASKEPDRLQLLTTVTRKCTVKDLVTLIRLICHDLRINAGCKQILDGLHPQAYAAFQASRDLRAVIRKVLDSESLVGSDSGQNSTRKPKLSRELSTGIRLMTPIKPMLAEACRSATQALSKVEPGGHLLAEIKYDGERVQVHKDGDKFAFFSRSLKAIPTNKVCVATIPEHRASFQDANVCVFVFDCMYLNGESLIENAAVHDACDVAFSYAGPLGDVYAHVKKLRHFYQGNVTDVVEELNDEFAYLKTHLLRLCAPSSYLDNCRPISHRRAVLEQYFTEVPHRVLLSEKHMIEVSFVATHFDLLSVERCFTEQANGSSFLRKFGGCCSEIDALVHLLIRYRDQLNQAVHLSVSLVGWSVNSPPVYLISFLSQNLLKAGLMSVFLMGAYDPAKEQFVTVTKCGNGFTDEMLHNLQKTLKVKRITKSEVPTWLDVAKSLIPDFVVNDPKAAPVWEITGAEFSRTSTHTASLSDGQSLGISIRFPRFTKTRPDKSWKQATNVIELERLFQESGKRSDWLELLNEVSSGGPMKAMTSKRVATTQSSTSDQRVKLSRMSVEPSQKQPHHLSTLFNDMIVYIPGEAKFEQLDLERTLRLLIAGGAELSGSVNANFATFLNHKEATHILVPAGYNGVLSLFLPSVSHRHPSLMFFLCQSYGDVE</sequence>
<dbReference type="PANTHER" id="PTHR45674:SF9">
    <property type="entry name" value="DNA LIGASE 3"/>
    <property type="match status" value="1"/>
</dbReference>
<proteinExistence type="inferred from homology"/>
<dbReference type="Proteomes" id="UP000324629">
    <property type="component" value="Unassembled WGS sequence"/>
</dbReference>
<evidence type="ECO:0000259" key="7">
    <source>
        <dbReference type="PROSITE" id="PS50160"/>
    </source>
</evidence>
<feature type="compositionally biased region" description="Polar residues" evidence="6">
    <location>
        <begin position="583"/>
        <end position="593"/>
    </location>
</feature>
<dbReference type="PROSITE" id="PS00697">
    <property type="entry name" value="DNA_LIGASE_A1"/>
    <property type="match status" value="1"/>
</dbReference>
<dbReference type="InterPro" id="IPR012340">
    <property type="entry name" value="NA-bd_OB-fold"/>
</dbReference>